<name>A0A170PIY9_9CHLR</name>
<dbReference type="CDD" id="cd12797">
    <property type="entry name" value="M23_peptidase"/>
    <property type="match status" value="1"/>
</dbReference>
<dbReference type="Pfam" id="PF01551">
    <property type="entry name" value="Peptidase_M23"/>
    <property type="match status" value="1"/>
</dbReference>
<dbReference type="KEGG" id="pbf:CFX0092_A3259"/>
<gene>
    <name evidence="3" type="ORF">CFX0092_A3259</name>
</gene>
<dbReference type="Proteomes" id="UP000215027">
    <property type="component" value="Chromosome I"/>
</dbReference>
<reference evidence="3" key="1">
    <citation type="submission" date="2016-01" db="EMBL/GenBank/DDBJ databases">
        <authorList>
            <person name="Mcilroy J.S."/>
            <person name="Karst M S."/>
            <person name="Albertsen M."/>
        </authorList>
    </citation>
    <scope>NUCLEOTIDE SEQUENCE</scope>
    <source>
        <strain evidence="3">Cfx-K</strain>
    </source>
</reference>
<dbReference type="OrthoDB" id="159249at2"/>
<protein>
    <recommendedName>
        <fullName evidence="5">Peptidase M23 domain-containing protein</fullName>
    </recommendedName>
</protein>
<dbReference type="PANTHER" id="PTHR20930">
    <property type="entry name" value="OVARIAN CARCINOMA ANTIGEN CA125-RELATED"/>
    <property type="match status" value="1"/>
</dbReference>
<dbReference type="EMBL" id="LN890655">
    <property type="protein sequence ID" value="CUS05137.2"/>
    <property type="molecule type" value="Genomic_DNA"/>
</dbReference>
<dbReference type="SUPFAM" id="SSF51261">
    <property type="entry name" value="Duplicated hybrid motif"/>
    <property type="match status" value="1"/>
</dbReference>
<evidence type="ECO:0000313" key="4">
    <source>
        <dbReference type="Proteomes" id="UP000215027"/>
    </source>
</evidence>
<feature type="domain" description="Nbr1 FW" evidence="2">
    <location>
        <begin position="627"/>
        <end position="724"/>
    </location>
</feature>
<dbReference type="CDD" id="cd14947">
    <property type="entry name" value="NBR1_like"/>
    <property type="match status" value="5"/>
</dbReference>
<feature type="domain" description="Nbr1 FW" evidence="2">
    <location>
        <begin position="509"/>
        <end position="606"/>
    </location>
</feature>
<dbReference type="InterPro" id="IPR016047">
    <property type="entry name" value="M23ase_b-sheet_dom"/>
</dbReference>
<dbReference type="InterPro" id="IPR013783">
    <property type="entry name" value="Ig-like_fold"/>
</dbReference>
<dbReference type="AlphaFoldDB" id="A0A170PIY9"/>
<proteinExistence type="predicted"/>
<dbReference type="PANTHER" id="PTHR20930:SF0">
    <property type="entry name" value="PROTEIN ILRUN"/>
    <property type="match status" value="1"/>
</dbReference>
<evidence type="ECO:0000259" key="1">
    <source>
        <dbReference type="Pfam" id="PF01551"/>
    </source>
</evidence>
<dbReference type="Gene3D" id="2.60.40.10">
    <property type="entry name" value="Immunoglobulins"/>
    <property type="match status" value="5"/>
</dbReference>
<dbReference type="Pfam" id="PF16158">
    <property type="entry name" value="N_BRCA1_IG"/>
    <property type="match status" value="5"/>
</dbReference>
<evidence type="ECO:0000313" key="3">
    <source>
        <dbReference type="EMBL" id="CUS05137.2"/>
    </source>
</evidence>
<evidence type="ECO:0008006" key="5">
    <source>
        <dbReference type="Google" id="ProtNLM"/>
    </source>
</evidence>
<feature type="domain" description="M23ase beta-sheet core" evidence="1">
    <location>
        <begin position="35"/>
        <end position="132"/>
    </location>
</feature>
<keyword evidence="4" id="KW-1185">Reference proteome</keyword>
<feature type="domain" description="Nbr1 FW" evidence="2">
    <location>
        <begin position="396"/>
        <end position="493"/>
    </location>
</feature>
<feature type="domain" description="Nbr1 FW" evidence="2">
    <location>
        <begin position="282"/>
        <end position="378"/>
    </location>
</feature>
<dbReference type="RefSeq" id="WP_095044385.1">
    <property type="nucleotide sequence ID" value="NZ_LN890655.1"/>
</dbReference>
<feature type="domain" description="Nbr1 FW" evidence="2">
    <location>
        <begin position="170"/>
        <end position="266"/>
    </location>
</feature>
<dbReference type="Gene3D" id="2.70.70.10">
    <property type="entry name" value="Glucose Permease (Domain IIA)"/>
    <property type="match status" value="1"/>
</dbReference>
<dbReference type="InterPro" id="IPR032350">
    <property type="entry name" value="Nbr1_FW"/>
</dbReference>
<organism evidence="3 4">
    <name type="scientific">Candidatus Promineifilum breve</name>
    <dbReference type="NCBI Taxonomy" id="1806508"/>
    <lineage>
        <taxon>Bacteria</taxon>
        <taxon>Bacillati</taxon>
        <taxon>Chloroflexota</taxon>
        <taxon>Ardenticatenia</taxon>
        <taxon>Candidatus Promineifilales</taxon>
        <taxon>Candidatus Promineifilaceae</taxon>
        <taxon>Candidatus Promineifilum</taxon>
    </lineage>
</organism>
<evidence type="ECO:0000259" key="2">
    <source>
        <dbReference type="Pfam" id="PF16158"/>
    </source>
</evidence>
<dbReference type="InterPro" id="IPR011055">
    <property type="entry name" value="Dup_hybrid_motif"/>
</dbReference>
<sequence length="952" mass="103467">MPDDNTTRFWLNNPVTTGFYITDPFNSPRAYANGRHEGIDLRAVAGGRPAEIVAAQRGVIDRIRAGNTGYGNYVRVRHEWADATTWVTWYAHLSAVNPALQVGDVVEAGQRLGVAGTTGNSTGVHLHLTLQHLDLGLKGYVVADVVDPTRYLRDVTVPVVDEMAYLADVTIPDGSAIVAGRSFNKTWRVRNNGTSTWEGFTLEHFADERMAGPDSVPLPPLKPDEVGEVTVPLTAPQTPGRQRSSWKARNARGRLFAFELFADIVVTPIARRDDALFVADVTLPAGATVEAGQAVVKTWRVRNSGDTTWDKTYALAGEGSSAGDWQRIALPVTKAGATADLSVGLTAPAAPGEFRAVWRLRNPAGEAFGPELVAALRVAAPVARPSDGATYVADMTILNGTRLSPGHKFTKTWRLRNDGTAAWRAGYTLACVGANPLAGATAMPLPPTAPGAEADVSIECVAPASAGHHRATWQARSPGGLPFGDLLVVEIEVVRPGALDDAVFLSDVTYPDGSVVAAGARFAKMWRIRNAGSSTWGPGYALAFAGDNRMNGPDSLPLPGALPGEVVEVSAPLEAPLAPGIHRSSWRARNPEGVLFGPVLFVELRVPVSSTPGSPALEDAQLEEHLTFPDGSEVVHGAAFEKTWAVRNTGSIAWGTGYELVHVGGPTLGNVRRLSAPSAGPQAVVNLTLPLTAPQEPGRHVGRWRMRNPRGEFFGSTLFVAIVVVDAPTKFDMLPYLRGDGRLYEMKHIFQMPNGPLIGQQRAQTQREGVRFYQTKNSEWEEMWADERFIYRGTDTSPGSGNFYTLMDGERYGTAWIPRRMAVGQAYRRSVTVVSRRKGNCMMNSHLSGRHVTWIRLEALHQTLTLPDAEGRPKRGYQLRDVAVFAAYNEEKGRPAAQPFERYYYAKGYGLIMWEGILTDHRGLSFLVEAHQPGERPDNVRERIPCLDSLRP</sequence>
<accession>A0A170PIY9</accession>